<evidence type="ECO:0000256" key="1">
    <source>
        <dbReference type="ARBA" id="ARBA00005005"/>
    </source>
</evidence>
<organism evidence="13 14">
    <name type="scientific">Polymorphobacter multimanifer</name>
    <dbReference type="NCBI Taxonomy" id="1070431"/>
    <lineage>
        <taxon>Bacteria</taxon>
        <taxon>Pseudomonadati</taxon>
        <taxon>Pseudomonadota</taxon>
        <taxon>Alphaproteobacteria</taxon>
        <taxon>Sphingomonadales</taxon>
        <taxon>Sphingosinicellaceae</taxon>
        <taxon>Polymorphobacter</taxon>
    </lineage>
</organism>
<evidence type="ECO:0000256" key="10">
    <source>
        <dbReference type="ARBA" id="ARBA00049556"/>
    </source>
</evidence>
<keyword evidence="14" id="KW-1185">Reference proteome</keyword>
<keyword evidence="7" id="KW-0443">Lipid metabolism</keyword>
<dbReference type="InterPro" id="IPR006108">
    <property type="entry name" value="3HC_DH_C"/>
</dbReference>
<evidence type="ECO:0000256" key="6">
    <source>
        <dbReference type="ARBA" id="ARBA00023027"/>
    </source>
</evidence>
<keyword evidence="4" id="KW-0442">Lipid degradation</keyword>
<dbReference type="InterPro" id="IPR006176">
    <property type="entry name" value="3-OHacyl-CoA_DH_NAD-bd"/>
</dbReference>
<comment type="catalytic activity">
    <reaction evidence="10">
        <text>a (3S)-3-hydroxyacyl-CoA + NAD(+) = a 3-oxoacyl-CoA + NADH + H(+)</text>
        <dbReference type="Rhea" id="RHEA:22432"/>
        <dbReference type="ChEBI" id="CHEBI:15378"/>
        <dbReference type="ChEBI" id="CHEBI:57318"/>
        <dbReference type="ChEBI" id="CHEBI:57540"/>
        <dbReference type="ChEBI" id="CHEBI:57945"/>
        <dbReference type="ChEBI" id="CHEBI:90726"/>
        <dbReference type="EC" id="1.1.1.35"/>
    </reaction>
</comment>
<dbReference type="SUPFAM" id="SSF48179">
    <property type="entry name" value="6-phosphogluconate dehydrogenase C-terminal domain-like"/>
    <property type="match status" value="2"/>
</dbReference>
<name>A0A841LEX0_9SPHN</name>
<comment type="caution">
    <text evidence="13">The sequence shown here is derived from an EMBL/GenBank/DDBJ whole genome shotgun (WGS) entry which is preliminary data.</text>
</comment>
<dbReference type="InterPro" id="IPR036291">
    <property type="entry name" value="NAD(P)-bd_dom_sf"/>
</dbReference>
<dbReference type="PANTHER" id="PTHR43612:SF3">
    <property type="entry name" value="TRIFUNCTIONAL ENZYME SUBUNIT ALPHA, MITOCHONDRIAL"/>
    <property type="match status" value="1"/>
</dbReference>
<evidence type="ECO:0000313" key="13">
    <source>
        <dbReference type="EMBL" id="MBB6227702.1"/>
    </source>
</evidence>
<sequence length="731" mass="77090">MTDVAIRSELDADGILLLTIDVPGLGMNVITPEVTRDLAAAIERLRTDPDVKGAVLTSGKKSGFMAGADLKGMGALFGGAAPAADDGKSKLAKLFDAVFGLNKLLRDLETCGKPVAAAVNGLALGGGLEFILACHYRVIADNPKITLGLPEVMVGLFPGAGGTQRLPRLMGVQPALMYLLQGKNMSPAEAKGFGVVQEIAPADEVVDRAKAWVKANPAGGVQPWDQKGFKFPGGVGGFNPAFAQTFVAGTAMTAKSTSNNMNAPKAILSAVYEGAQLPMDTAIRVESKYFAKVVADPQAGNMIRSLFVSKQAAEKGARRPKDVAPMPTKKIAMLGAGLMGAGVAMVTAQAGIDVVLLDRDLAAAEKGKQYTADRLAKKRMDPAKAQAILDRIHPTSDYADLAGCDLIIEAVFESREIKADVTKATEAVVGADTFFGSNTSTLPITGLAKAWSKPENFIGIHFFSPVEKMPLVEIIVGKETGPAAIAKALDYVAAIRKTPIVVNDSRGFYTSRCFGTYVQEGLALLGEGTNPALIENIGKQMGMPVGPLAVNDEVGLDLSYKVGQQTRADLGDAYKPGPADGVITKMHELGRQGRKNAKGFYVYPDDGGKKYLWPDLVATVAGGLAEEQPSADAVKERLLYRQLVECARCFGEGVLETPEDGDLGAIFGWGFLPFSGGPFSHMDTVGIANVVAILERLAETHGERFTPPQLLLEMAAAGETFYGRARMKAAA</sequence>
<dbReference type="PANTHER" id="PTHR43612">
    <property type="entry name" value="TRIFUNCTIONAL ENZYME SUBUNIT ALPHA"/>
    <property type="match status" value="1"/>
</dbReference>
<dbReference type="InterPro" id="IPR001753">
    <property type="entry name" value="Enoyl-CoA_hydra/iso"/>
</dbReference>
<dbReference type="Pfam" id="PF02737">
    <property type="entry name" value="3HCDH_N"/>
    <property type="match status" value="1"/>
</dbReference>
<dbReference type="GO" id="GO:0006635">
    <property type="term" value="P:fatty acid beta-oxidation"/>
    <property type="evidence" value="ECO:0007669"/>
    <property type="project" value="UniProtKB-UniPathway"/>
</dbReference>
<evidence type="ECO:0000259" key="12">
    <source>
        <dbReference type="Pfam" id="PF02737"/>
    </source>
</evidence>
<dbReference type="AlphaFoldDB" id="A0A841LEX0"/>
<dbReference type="Gene3D" id="3.40.50.720">
    <property type="entry name" value="NAD(P)-binding Rossmann-like Domain"/>
    <property type="match status" value="1"/>
</dbReference>
<evidence type="ECO:0000256" key="5">
    <source>
        <dbReference type="ARBA" id="ARBA00023002"/>
    </source>
</evidence>
<keyword evidence="9" id="KW-0511">Multifunctional enzyme</keyword>
<accession>A0A841LEX0</accession>
<evidence type="ECO:0000256" key="9">
    <source>
        <dbReference type="ARBA" id="ARBA00023268"/>
    </source>
</evidence>
<dbReference type="FunFam" id="3.40.50.720:FF:000009">
    <property type="entry name" value="Fatty oxidation complex, alpha subunit"/>
    <property type="match status" value="1"/>
</dbReference>
<feature type="domain" description="3-hydroxyacyl-CoA dehydrogenase C-terminal" evidence="11">
    <location>
        <begin position="507"/>
        <end position="603"/>
    </location>
</feature>
<dbReference type="SUPFAM" id="SSF52096">
    <property type="entry name" value="ClpP/crotonase"/>
    <property type="match status" value="1"/>
</dbReference>
<keyword evidence="13" id="KW-0413">Isomerase</keyword>
<evidence type="ECO:0000256" key="3">
    <source>
        <dbReference type="ARBA" id="ARBA00022832"/>
    </source>
</evidence>
<dbReference type="GO" id="GO:0016509">
    <property type="term" value="F:long-chain (3S)-3-hydroxyacyl-CoA dehydrogenase (NAD+) activity"/>
    <property type="evidence" value="ECO:0007669"/>
    <property type="project" value="TreeGrafter"/>
</dbReference>
<evidence type="ECO:0000259" key="11">
    <source>
        <dbReference type="Pfam" id="PF00725"/>
    </source>
</evidence>
<gene>
    <name evidence="13" type="ORF">FHS79_001881</name>
</gene>
<dbReference type="Gene3D" id="1.10.1040.50">
    <property type="match status" value="1"/>
</dbReference>
<evidence type="ECO:0000256" key="8">
    <source>
        <dbReference type="ARBA" id="ARBA00023239"/>
    </source>
</evidence>
<keyword evidence="8 13" id="KW-0456">Lyase</keyword>
<keyword evidence="5 13" id="KW-0560">Oxidoreductase</keyword>
<dbReference type="SUPFAM" id="SSF51735">
    <property type="entry name" value="NAD(P)-binding Rossmann-fold domains"/>
    <property type="match status" value="1"/>
</dbReference>
<dbReference type="RefSeq" id="WP_184198769.1">
    <property type="nucleotide sequence ID" value="NZ_JACIIV010000012.1"/>
</dbReference>
<dbReference type="EC" id="4.2.1.17" evidence="13"/>
<dbReference type="InterPro" id="IPR029045">
    <property type="entry name" value="ClpP/crotonase-like_dom_sf"/>
</dbReference>
<dbReference type="Pfam" id="PF00378">
    <property type="entry name" value="ECH_1"/>
    <property type="match status" value="1"/>
</dbReference>
<dbReference type="EC" id="5.1.2.3" evidence="13"/>
<dbReference type="Proteomes" id="UP000538147">
    <property type="component" value="Unassembled WGS sequence"/>
</dbReference>
<dbReference type="CDD" id="cd06558">
    <property type="entry name" value="crotonase-like"/>
    <property type="match status" value="1"/>
</dbReference>
<evidence type="ECO:0000313" key="14">
    <source>
        <dbReference type="Proteomes" id="UP000538147"/>
    </source>
</evidence>
<keyword evidence="3" id="KW-0276">Fatty acid metabolism</keyword>
<dbReference type="EMBL" id="JACIIV010000012">
    <property type="protein sequence ID" value="MBB6227702.1"/>
    <property type="molecule type" value="Genomic_DNA"/>
</dbReference>
<evidence type="ECO:0000256" key="7">
    <source>
        <dbReference type="ARBA" id="ARBA00023098"/>
    </source>
</evidence>
<evidence type="ECO:0000256" key="2">
    <source>
        <dbReference type="ARBA" id="ARBA00007005"/>
    </source>
</evidence>
<dbReference type="InterPro" id="IPR050136">
    <property type="entry name" value="FA_oxidation_alpha_subunit"/>
</dbReference>
<dbReference type="EC" id="1.1.1.35" evidence="13"/>
<reference evidence="13 14" key="1">
    <citation type="submission" date="2020-08" db="EMBL/GenBank/DDBJ databases">
        <title>Genomic Encyclopedia of Type Strains, Phase IV (KMG-IV): sequencing the most valuable type-strain genomes for metagenomic binning, comparative biology and taxonomic classification.</title>
        <authorList>
            <person name="Goeker M."/>
        </authorList>
    </citation>
    <scope>NUCLEOTIDE SEQUENCE [LARGE SCALE GENOMIC DNA]</scope>
    <source>
        <strain evidence="13 14">DSM 102189</strain>
    </source>
</reference>
<comment type="similarity">
    <text evidence="2">In the central section; belongs to the 3-hydroxyacyl-CoA dehydrogenase family.</text>
</comment>
<proteinExistence type="inferred from homology"/>
<dbReference type="Gene3D" id="3.90.226.10">
    <property type="entry name" value="2-enoyl-CoA Hydratase, Chain A, domain 1"/>
    <property type="match status" value="1"/>
</dbReference>
<dbReference type="UniPathway" id="UPA00659"/>
<dbReference type="GO" id="GO:0008692">
    <property type="term" value="F:3-hydroxybutyryl-CoA epimerase activity"/>
    <property type="evidence" value="ECO:0007669"/>
    <property type="project" value="UniProtKB-EC"/>
</dbReference>
<dbReference type="Pfam" id="PF00725">
    <property type="entry name" value="3HCDH"/>
    <property type="match status" value="1"/>
</dbReference>
<comment type="pathway">
    <text evidence="1">Lipid metabolism; fatty acid beta-oxidation.</text>
</comment>
<evidence type="ECO:0000256" key="4">
    <source>
        <dbReference type="ARBA" id="ARBA00022963"/>
    </source>
</evidence>
<feature type="domain" description="3-hydroxyacyl-CoA dehydrogenase NAD binding" evidence="12">
    <location>
        <begin position="330"/>
        <end position="504"/>
    </location>
</feature>
<keyword evidence="6" id="KW-0520">NAD</keyword>
<dbReference type="InterPro" id="IPR008927">
    <property type="entry name" value="6-PGluconate_DH-like_C_sf"/>
</dbReference>
<protein>
    <submittedName>
        <fullName evidence="13">3-hydroxyacyl-CoA dehydrogenase/enoyl-CoA hydratase/3-hydroxybutyryl-CoA epimerase</fullName>
        <ecNumber evidence="13">1.1.1.35</ecNumber>
        <ecNumber evidence="13">4.2.1.17</ecNumber>
        <ecNumber evidence="13">5.1.2.3</ecNumber>
    </submittedName>
</protein>
<dbReference type="GO" id="GO:0070403">
    <property type="term" value="F:NAD+ binding"/>
    <property type="evidence" value="ECO:0007669"/>
    <property type="project" value="InterPro"/>
</dbReference>
<dbReference type="GO" id="GO:0004300">
    <property type="term" value="F:enoyl-CoA hydratase activity"/>
    <property type="evidence" value="ECO:0007669"/>
    <property type="project" value="UniProtKB-EC"/>
</dbReference>